<evidence type="ECO:0000256" key="2">
    <source>
        <dbReference type="ARBA" id="ARBA00022840"/>
    </source>
</evidence>
<accession>A0A1R2C7R3</accession>
<dbReference type="Proteomes" id="UP000187209">
    <property type="component" value="Unassembled WGS sequence"/>
</dbReference>
<evidence type="ECO:0000313" key="3">
    <source>
        <dbReference type="EMBL" id="OMJ85047.1"/>
    </source>
</evidence>
<keyword evidence="4" id="KW-1185">Reference proteome</keyword>
<dbReference type="InterPro" id="IPR042099">
    <property type="entry name" value="ANL_N_sf"/>
</dbReference>
<dbReference type="Gene3D" id="3.40.50.12780">
    <property type="entry name" value="N-terminal domain of ligase-like"/>
    <property type="match status" value="1"/>
</dbReference>
<dbReference type="PANTHER" id="PTHR43272:SF33">
    <property type="entry name" value="AMP-BINDING DOMAIN-CONTAINING PROTEIN-RELATED"/>
    <property type="match status" value="1"/>
</dbReference>
<dbReference type="SUPFAM" id="SSF56801">
    <property type="entry name" value="Acetyl-CoA synthetase-like"/>
    <property type="match status" value="1"/>
</dbReference>
<protein>
    <submittedName>
        <fullName evidence="3">Uncharacterized protein</fullName>
    </submittedName>
</protein>
<evidence type="ECO:0000313" key="4">
    <source>
        <dbReference type="Proteomes" id="UP000187209"/>
    </source>
</evidence>
<dbReference type="PANTHER" id="PTHR43272">
    <property type="entry name" value="LONG-CHAIN-FATTY-ACID--COA LIGASE"/>
    <property type="match status" value="1"/>
</dbReference>
<sequence>MGKANTKMSFVYAKALPDSKTESFTDVYKSPGCFELSYDKTLYSIFETAANSFHDLPFVGYFDTVFKWITYEQAFQMGKILGQSLANIPKNPLAKCFIVGICSGPRYENLIVDIALMSQSMASIFCGKFDDLEMILEKTQVRIMFCEEKCVKNICKAKTKINHCKLKYLILYNPLQDHTIQLIENSNLKPLLLSDLISSNPSLYLNTPKPNTPCSIFFSPSYSFTIINHHHIISTLEGMNLLKSNPNENYYSYINYSVFTERILIYFLLKTGAKIAFGENFIDSFDILNPTVLHLNRYFLKYFCVKAMNKTEVQKIKGQLNRVNFLVTSSPGIREEMIKMICEKMVWRMIRIFGNYLCGAMIVSYNFDGDLNNSGGPIGGLEISIKTLPNLFCGRENSDFKGVLYAKGPSLSTFTLSLDILDTGTQGIDTKMLCEISPHNGSLVYLADKYWVLESRNGETLMLQLIESVYLMTNKIQEIFVYEGYGKVLGVVIGCEDFEVDMEEFEYLLEKYERVQKWLFVDFTDVGYMPYYIARNEIYKRFLVNFM</sequence>
<dbReference type="EMBL" id="MPUH01000249">
    <property type="protein sequence ID" value="OMJ85047.1"/>
    <property type="molecule type" value="Genomic_DNA"/>
</dbReference>
<dbReference type="GO" id="GO:0004467">
    <property type="term" value="F:long-chain fatty acid-CoA ligase activity"/>
    <property type="evidence" value="ECO:0007669"/>
    <property type="project" value="TreeGrafter"/>
</dbReference>
<proteinExistence type="predicted"/>
<dbReference type="GO" id="GO:0005783">
    <property type="term" value="C:endoplasmic reticulum"/>
    <property type="evidence" value="ECO:0007669"/>
    <property type="project" value="TreeGrafter"/>
</dbReference>
<evidence type="ECO:0000256" key="1">
    <source>
        <dbReference type="ARBA" id="ARBA00022741"/>
    </source>
</evidence>
<keyword evidence="1" id="KW-0547">Nucleotide-binding</keyword>
<comment type="caution">
    <text evidence="3">The sequence shown here is derived from an EMBL/GenBank/DDBJ whole genome shotgun (WGS) entry which is preliminary data.</text>
</comment>
<keyword evidence="2" id="KW-0067">ATP-binding</keyword>
<gene>
    <name evidence="3" type="ORF">SteCoe_13700</name>
</gene>
<dbReference type="OrthoDB" id="1700726at2759"/>
<dbReference type="GO" id="GO:0016020">
    <property type="term" value="C:membrane"/>
    <property type="evidence" value="ECO:0007669"/>
    <property type="project" value="TreeGrafter"/>
</dbReference>
<reference evidence="3 4" key="1">
    <citation type="submission" date="2016-11" db="EMBL/GenBank/DDBJ databases">
        <title>The macronuclear genome of Stentor coeruleus: a giant cell with tiny introns.</title>
        <authorList>
            <person name="Slabodnick M."/>
            <person name="Ruby J.G."/>
            <person name="Reiff S.B."/>
            <person name="Swart E.C."/>
            <person name="Gosai S."/>
            <person name="Prabakaran S."/>
            <person name="Witkowska E."/>
            <person name="Larue G.E."/>
            <person name="Fisher S."/>
            <person name="Freeman R.M."/>
            <person name="Gunawardena J."/>
            <person name="Chu W."/>
            <person name="Stover N.A."/>
            <person name="Gregory B.D."/>
            <person name="Nowacki M."/>
            <person name="Derisi J."/>
            <person name="Roy S.W."/>
            <person name="Marshall W.F."/>
            <person name="Sood P."/>
        </authorList>
    </citation>
    <scope>NUCLEOTIDE SEQUENCE [LARGE SCALE GENOMIC DNA]</scope>
    <source>
        <strain evidence="3">WM001</strain>
    </source>
</reference>
<name>A0A1R2C7R3_9CILI</name>
<dbReference type="GO" id="GO:0005524">
    <property type="term" value="F:ATP binding"/>
    <property type="evidence" value="ECO:0007669"/>
    <property type="project" value="UniProtKB-KW"/>
</dbReference>
<organism evidence="3 4">
    <name type="scientific">Stentor coeruleus</name>
    <dbReference type="NCBI Taxonomy" id="5963"/>
    <lineage>
        <taxon>Eukaryota</taxon>
        <taxon>Sar</taxon>
        <taxon>Alveolata</taxon>
        <taxon>Ciliophora</taxon>
        <taxon>Postciliodesmatophora</taxon>
        <taxon>Heterotrichea</taxon>
        <taxon>Heterotrichida</taxon>
        <taxon>Stentoridae</taxon>
        <taxon>Stentor</taxon>
    </lineage>
</organism>
<dbReference type="AlphaFoldDB" id="A0A1R2C7R3"/>